<name>A0A0V0RVI1_9BILA</name>
<sequence length="610" mass="68830">MVDFADVIERLTKAILIALNIRRFLDHSCYHISQLLYQNYVLLEYLINMVDDDEDDKFPYGSLETFWESLKILVEIAAYDTSAKGMTEKVDEKYGIDYEKIINEVISEVLFHEAESYSLEESSQTIRDLFTDSEPLFGLETHSLLNKLGYIIIDTASTSVEGRWLCGQQKQRMLEDSLNQNSDKPLPPHEASWIVMIESGGKTCIGHIVGSPATTKVQIVLTTRDCVEGKSASSIKVYRKTETSKAAKILKVHSVKQHSYLKELSILKLKSPITMDESWKPVCLYYFTRLYENCGMLSANLEAGKGVSNVAIQRAKSVENSFCKNEISDFDEELHLCVEVSKSKNSENIGEAFVCDHDGIWQLHGIKKSSKPGSKYIALYSVEKTGFDSLGKYTCGTPSLRSLETERSSTIETSVEAAPWMIPIYVHEKDEEPLLCSGILADHSYGSKNIYTTSNCTKDIKVSYQTGPSKFTNVTVSSIKRFEHVPDIVILKLKKAIPLTIFSRPACLSIEKYFLDQTICKLVSVTSNGSLKVRATGFSKYTEGACKRIFRNVDDSQLCLQDFDSETKHKQKLLICQGRNEFTGRYVFVGVESMRSGNYISITHYKSLYN</sequence>
<dbReference type="AlphaFoldDB" id="A0A0V0RVI1"/>
<comment type="similarity">
    <text evidence="2">Belongs to the peptidase S1 family. CLIP subfamily.</text>
</comment>
<dbReference type="OrthoDB" id="5916797at2759"/>
<accession>A0A0V0RVI1</accession>
<evidence type="ECO:0000256" key="2">
    <source>
        <dbReference type="ARBA" id="ARBA00024195"/>
    </source>
</evidence>
<evidence type="ECO:0000256" key="1">
    <source>
        <dbReference type="ARBA" id="ARBA00023157"/>
    </source>
</evidence>
<dbReference type="Proteomes" id="UP000054630">
    <property type="component" value="Unassembled WGS sequence"/>
</dbReference>
<dbReference type="SUPFAM" id="SSF50494">
    <property type="entry name" value="Trypsin-like serine proteases"/>
    <property type="match status" value="2"/>
</dbReference>
<evidence type="ECO:0000313" key="5">
    <source>
        <dbReference type="Proteomes" id="UP000054630"/>
    </source>
</evidence>
<keyword evidence="1" id="KW-1015">Disulfide bond</keyword>
<dbReference type="Pfam" id="PF00089">
    <property type="entry name" value="Trypsin"/>
    <property type="match status" value="1"/>
</dbReference>
<evidence type="ECO:0000259" key="3">
    <source>
        <dbReference type="Pfam" id="PF00089"/>
    </source>
</evidence>
<reference evidence="4 5" key="1">
    <citation type="submission" date="2015-01" db="EMBL/GenBank/DDBJ databases">
        <title>Evolution of Trichinella species and genotypes.</title>
        <authorList>
            <person name="Korhonen P.K."/>
            <person name="Edoardo P."/>
            <person name="Giuseppe L.R."/>
            <person name="Gasser R.B."/>
        </authorList>
    </citation>
    <scope>NUCLEOTIDE SEQUENCE [LARGE SCALE GENOMIC DNA]</scope>
    <source>
        <strain evidence="4">ISS37</strain>
    </source>
</reference>
<dbReference type="PANTHER" id="PTHR24256">
    <property type="entry name" value="TRYPTASE-RELATED"/>
    <property type="match status" value="1"/>
</dbReference>
<dbReference type="GO" id="GO:0006508">
    <property type="term" value="P:proteolysis"/>
    <property type="evidence" value="ECO:0007669"/>
    <property type="project" value="InterPro"/>
</dbReference>
<dbReference type="InterPro" id="IPR009003">
    <property type="entry name" value="Peptidase_S1_PA"/>
</dbReference>
<proteinExistence type="inferred from homology"/>
<dbReference type="InterPro" id="IPR043504">
    <property type="entry name" value="Peptidase_S1_PA_chymotrypsin"/>
</dbReference>
<gene>
    <name evidence="4" type="ORF">T07_6962</name>
</gene>
<dbReference type="InterPro" id="IPR051487">
    <property type="entry name" value="Ser/Thr_Proteases_Immune/Dev"/>
</dbReference>
<comment type="caution">
    <text evidence="4">The sequence shown here is derived from an EMBL/GenBank/DDBJ whole genome shotgun (WGS) entry which is preliminary data.</text>
</comment>
<dbReference type="Gene3D" id="2.40.10.10">
    <property type="entry name" value="Trypsin-like serine proteases"/>
    <property type="match status" value="2"/>
</dbReference>
<dbReference type="GO" id="GO:0004252">
    <property type="term" value="F:serine-type endopeptidase activity"/>
    <property type="evidence" value="ECO:0007669"/>
    <property type="project" value="InterPro"/>
</dbReference>
<dbReference type="EMBL" id="JYDL01000072">
    <property type="protein sequence ID" value="KRX18525.1"/>
    <property type="molecule type" value="Genomic_DNA"/>
</dbReference>
<dbReference type="STRING" id="6336.A0A0V0RVI1"/>
<organism evidence="4 5">
    <name type="scientific">Trichinella nelsoni</name>
    <dbReference type="NCBI Taxonomy" id="6336"/>
    <lineage>
        <taxon>Eukaryota</taxon>
        <taxon>Metazoa</taxon>
        <taxon>Ecdysozoa</taxon>
        <taxon>Nematoda</taxon>
        <taxon>Enoplea</taxon>
        <taxon>Dorylaimia</taxon>
        <taxon>Trichinellida</taxon>
        <taxon>Trichinellidae</taxon>
        <taxon>Trichinella</taxon>
    </lineage>
</organism>
<protein>
    <recommendedName>
        <fullName evidence="3">Peptidase S1 domain-containing protein</fullName>
    </recommendedName>
</protein>
<dbReference type="InterPro" id="IPR001254">
    <property type="entry name" value="Trypsin_dom"/>
</dbReference>
<keyword evidence="5" id="KW-1185">Reference proteome</keyword>
<evidence type="ECO:0000313" key="4">
    <source>
        <dbReference type="EMBL" id="KRX18525.1"/>
    </source>
</evidence>
<feature type="domain" description="Peptidase S1" evidence="3">
    <location>
        <begin position="185"/>
        <end position="370"/>
    </location>
</feature>